<reference evidence="2 3" key="1">
    <citation type="submission" date="2020-08" db="EMBL/GenBank/DDBJ databases">
        <title>Hymenobacter sp.</title>
        <authorList>
            <person name="Kim M.K."/>
        </authorList>
    </citation>
    <scope>NUCLEOTIDE SEQUENCE [LARGE SCALE GENOMIC DNA]</scope>
    <source>
        <strain evidence="2 3">BT507</strain>
    </source>
</reference>
<feature type="transmembrane region" description="Helical" evidence="1">
    <location>
        <begin position="58"/>
        <end position="79"/>
    </location>
</feature>
<sequence>MHNLFSFRRFGRLFRKHTAEHLREYLMGAAVLFGGILVVMLALSLLQGGSMNADVQTIFFVLFLLAAGTFFTSTVFQQFGSKNRAIAALCLPASTLEKYLVGWLYSFMLFLLVYVPVFYLANSIVLLLFNTTDNYHEAVGLFSGEHRPYSAFYIYAVLHAVMLIGAIAFEKAHFVKTAFVFFGILGVLTLLNFQVLKTIFGSELALSFPFNELRFSTTHSFYTVGLPDEQTQWVGLAFAVLTLLFWAAAYARLREKQV</sequence>
<feature type="transmembrane region" description="Helical" evidence="1">
    <location>
        <begin position="100"/>
        <end position="129"/>
    </location>
</feature>
<dbReference type="EMBL" id="JACSCY010000017">
    <property type="protein sequence ID" value="MBC6612706.1"/>
    <property type="molecule type" value="Genomic_DNA"/>
</dbReference>
<organism evidence="2 3">
    <name type="scientific">Hymenobacter citatus</name>
    <dbReference type="NCBI Taxonomy" id="2763506"/>
    <lineage>
        <taxon>Bacteria</taxon>
        <taxon>Pseudomonadati</taxon>
        <taxon>Bacteroidota</taxon>
        <taxon>Cytophagia</taxon>
        <taxon>Cytophagales</taxon>
        <taxon>Hymenobacteraceae</taxon>
        <taxon>Hymenobacter</taxon>
    </lineage>
</organism>
<protein>
    <recommendedName>
        <fullName evidence="4">ABC transporter permease</fullName>
    </recommendedName>
</protein>
<keyword evidence="1" id="KW-1133">Transmembrane helix</keyword>
<dbReference type="RefSeq" id="WP_187320929.1">
    <property type="nucleotide sequence ID" value="NZ_JACSCY010000017.1"/>
</dbReference>
<feature type="transmembrane region" description="Helical" evidence="1">
    <location>
        <begin position="25"/>
        <end position="46"/>
    </location>
</feature>
<keyword evidence="3" id="KW-1185">Reference proteome</keyword>
<dbReference type="Proteomes" id="UP000622017">
    <property type="component" value="Unassembled WGS sequence"/>
</dbReference>
<evidence type="ECO:0000313" key="2">
    <source>
        <dbReference type="EMBL" id="MBC6612706.1"/>
    </source>
</evidence>
<name>A0ABR7MNP8_9BACT</name>
<accession>A0ABR7MNP8</accession>
<proteinExistence type="predicted"/>
<feature type="transmembrane region" description="Helical" evidence="1">
    <location>
        <begin position="233"/>
        <end position="253"/>
    </location>
</feature>
<evidence type="ECO:0000256" key="1">
    <source>
        <dbReference type="SAM" id="Phobius"/>
    </source>
</evidence>
<keyword evidence="1" id="KW-0812">Transmembrane</keyword>
<feature type="transmembrane region" description="Helical" evidence="1">
    <location>
        <begin position="149"/>
        <end position="169"/>
    </location>
</feature>
<feature type="transmembrane region" description="Helical" evidence="1">
    <location>
        <begin position="178"/>
        <end position="200"/>
    </location>
</feature>
<comment type="caution">
    <text evidence="2">The sequence shown here is derived from an EMBL/GenBank/DDBJ whole genome shotgun (WGS) entry which is preliminary data.</text>
</comment>
<evidence type="ECO:0000313" key="3">
    <source>
        <dbReference type="Proteomes" id="UP000622017"/>
    </source>
</evidence>
<evidence type="ECO:0008006" key="4">
    <source>
        <dbReference type="Google" id="ProtNLM"/>
    </source>
</evidence>
<keyword evidence="1" id="KW-0472">Membrane</keyword>
<gene>
    <name evidence="2" type="ORF">H8B15_17415</name>
</gene>